<keyword evidence="1 4" id="KW-0349">Heme</keyword>
<keyword evidence="5" id="KW-0812">Transmembrane</keyword>
<evidence type="ECO:0000256" key="2">
    <source>
        <dbReference type="ARBA" id="ARBA00022723"/>
    </source>
</evidence>
<feature type="transmembrane region" description="Helical" evidence="5">
    <location>
        <begin position="288"/>
        <end position="304"/>
    </location>
</feature>
<protein>
    <submittedName>
        <fullName evidence="8">Cytochrome C</fullName>
    </submittedName>
    <submittedName>
        <fullName evidence="7">Membrane protein</fullName>
    </submittedName>
</protein>
<keyword evidence="5" id="KW-1133">Transmembrane helix</keyword>
<reference evidence="7 9" key="2">
    <citation type="submission" date="2018-07" db="EMBL/GenBank/DDBJ databases">
        <title>Complete genome of the Arcobacter bivalviorum type strain LMG 26154.</title>
        <authorList>
            <person name="Miller W.G."/>
            <person name="Yee E."/>
            <person name="Bono J.L."/>
        </authorList>
    </citation>
    <scope>NUCLEOTIDE SEQUENCE [LARGE SCALE GENOMIC DNA]</scope>
    <source>
        <strain evidence="7 9">LMG 26154</strain>
    </source>
</reference>
<dbReference type="Proteomes" id="UP000253850">
    <property type="component" value="Chromosome"/>
</dbReference>
<proteinExistence type="predicted"/>
<dbReference type="Gene3D" id="1.10.760.10">
    <property type="entry name" value="Cytochrome c-like domain"/>
    <property type="match status" value="1"/>
</dbReference>
<evidence type="ECO:0000256" key="4">
    <source>
        <dbReference type="PROSITE-ProRule" id="PRU00433"/>
    </source>
</evidence>
<keyword evidence="10" id="KW-1185">Reference proteome</keyword>
<dbReference type="GO" id="GO:0020037">
    <property type="term" value="F:heme binding"/>
    <property type="evidence" value="ECO:0007669"/>
    <property type="project" value="InterPro"/>
</dbReference>
<keyword evidence="2 4" id="KW-0479">Metal-binding</keyword>
<evidence type="ECO:0000313" key="10">
    <source>
        <dbReference type="Proteomes" id="UP000289193"/>
    </source>
</evidence>
<keyword evidence="5" id="KW-0472">Membrane</keyword>
<dbReference type="SUPFAM" id="SSF46626">
    <property type="entry name" value="Cytochrome c"/>
    <property type="match status" value="1"/>
</dbReference>
<evidence type="ECO:0000256" key="5">
    <source>
        <dbReference type="SAM" id="Phobius"/>
    </source>
</evidence>
<evidence type="ECO:0000259" key="6">
    <source>
        <dbReference type="PROSITE" id="PS51007"/>
    </source>
</evidence>
<accession>A0AAX2A9R6</accession>
<keyword evidence="3 4" id="KW-0408">Iron</keyword>
<gene>
    <name evidence="7" type="ORF">ABIV_1518</name>
    <name evidence="8" type="ORF">CRV05_04605</name>
</gene>
<dbReference type="AlphaFoldDB" id="A0AAX2A9R6"/>
<feature type="transmembrane region" description="Helical" evidence="5">
    <location>
        <begin position="254"/>
        <end position="276"/>
    </location>
</feature>
<feature type="domain" description="Cytochrome c" evidence="6">
    <location>
        <begin position="366"/>
        <end position="443"/>
    </location>
</feature>
<dbReference type="PROSITE" id="PS51007">
    <property type="entry name" value="CYTC"/>
    <property type="match status" value="1"/>
</dbReference>
<feature type="transmembrane region" description="Helical" evidence="5">
    <location>
        <begin position="104"/>
        <end position="126"/>
    </location>
</feature>
<name>A0AAX2A9R6_9BACT</name>
<evidence type="ECO:0000313" key="8">
    <source>
        <dbReference type="EMBL" id="RXK10565.1"/>
    </source>
</evidence>
<organism evidence="8 10">
    <name type="scientific">Halarcobacter bivalviorum</name>
    <dbReference type="NCBI Taxonomy" id="663364"/>
    <lineage>
        <taxon>Bacteria</taxon>
        <taxon>Pseudomonadati</taxon>
        <taxon>Campylobacterota</taxon>
        <taxon>Epsilonproteobacteria</taxon>
        <taxon>Campylobacterales</taxon>
        <taxon>Arcobacteraceae</taxon>
        <taxon>Halarcobacter</taxon>
    </lineage>
</organism>
<evidence type="ECO:0000313" key="9">
    <source>
        <dbReference type="Proteomes" id="UP000253850"/>
    </source>
</evidence>
<dbReference type="EMBL" id="CP031217">
    <property type="protein sequence ID" value="AXH12512.1"/>
    <property type="molecule type" value="Genomic_DNA"/>
</dbReference>
<dbReference type="GO" id="GO:0009055">
    <property type="term" value="F:electron transfer activity"/>
    <property type="evidence" value="ECO:0007669"/>
    <property type="project" value="InterPro"/>
</dbReference>
<dbReference type="InterPro" id="IPR036909">
    <property type="entry name" value="Cyt_c-like_dom_sf"/>
</dbReference>
<evidence type="ECO:0000313" key="7">
    <source>
        <dbReference type="EMBL" id="AXH12512.1"/>
    </source>
</evidence>
<dbReference type="EMBL" id="PDKM01000002">
    <property type="protein sequence ID" value="RXK10565.1"/>
    <property type="molecule type" value="Genomic_DNA"/>
</dbReference>
<dbReference type="RefSeq" id="WP_114839338.1">
    <property type="nucleotide sequence ID" value="NZ_CP031217.1"/>
</dbReference>
<feature type="transmembrane region" description="Helical" evidence="5">
    <location>
        <begin position="222"/>
        <end position="242"/>
    </location>
</feature>
<dbReference type="Proteomes" id="UP000289193">
    <property type="component" value="Unassembled WGS sequence"/>
</dbReference>
<dbReference type="KEGG" id="hbv:ABIV_1518"/>
<feature type="transmembrane region" description="Helical" evidence="5">
    <location>
        <begin position="138"/>
        <end position="162"/>
    </location>
</feature>
<dbReference type="GO" id="GO:0046872">
    <property type="term" value="F:metal ion binding"/>
    <property type="evidence" value="ECO:0007669"/>
    <property type="project" value="UniProtKB-KW"/>
</dbReference>
<feature type="transmembrane region" description="Helical" evidence="5">
    <location>
        <begin position="20"/>
        <end position="45"/>
    </location>
</feature>
<sequence length="447" mass="50546">MEQIGMFPLFYFPEIGSAWIMGITGTIHILASHTSVGAALLFAFLAHKAYKENRNDLYEYMKKYGMFLLIFSYVVGSITGPGIWYTATAASPRGISALIHNFVWVWATEWVFFVFEVVGVFALVYFINKIDKKTHLKLTYAFALASVGTLFLIIGIISFMMWPGNDAFYQTGSVSDAFFGLTTFPHLFLRIGFMIMMSGVIGLIIASALGNKELRIELTKKMGIISFIGGFITLVCFMWYMTTLPDNAKLLLEIYMADMIMNKAILIIVFSLYFALAIFKPLIINKPFSITMLFIIAIFGLWPGEKLRESIRKPYVVGQYVYSNQIMGREVPGKNIKNEVEIIAKHGLLKTNIWIPQRLKTITEENKLEVGEILTKIACSNCHSLEKTGKFRPLLDKFVGQDKDMIKSFLQYSLATGAISYMPRIDLPDEEFDAIATWIAAQNSKEN</sequence>
<feature type="transmembrane region" description="Helical" evidence="5">
    <location>
        <begin position="187"/>
        <end position="210"/>
    </location>
</feature>
<evidence type="ECO:0000256" key="3">
    <source>
        <dbReference type="ARBA" id="ARBA00023004"/>
    </source>
</evidence>
<reference evidence="8 10" key="1">
    <citation type="submission" date="2017-10" db="EMBL/GenBank/DDBJ databases">
        <title>Genomics of the genus Arcobacter.</title>
        <authorList>
            <person name="Perez-Cataluna A."/>
            <person name="Figueras M.J."/>
        </authorList>
    </citation>
    <scope>NUCLEOTIDE SEQUENCE [LARGE SCALE GENOMIC DNA]</scope>
    <source>
        <strain evidence="8 10">CECT 7835</strain>
    </source>
</reference>
<evidence type="ECO:0000256" key="1">
    <source>
        <dbReference type="ARBA" id="ARBA00022617"/>
    </source>
</evidence>
<feature type="transmembrane region" description="Helical" evidence="5">
    <location>
        <begin position="66"/>
        <end position="84"/>
    </location>
</feature>
<dbReference type="InterPro" id="IPR009056">
    <property type="entry name" value="Cyt_c-like_dom"/>
</dbReference>